<evidence type="ECO:0000313" key="2">
    <source>
        <dbReference type="Proteomes" id="UP000739538"/>
    </source>
</evidence>
<comment type="caution">
    <text evidence="1">The sequence shown here is derived from an EMBL/GenBank/DDBJ whole genome shotgun (WGS) entry which is preliminary data.</text>
</comment>
<name>A0A956SHD6_UNCEI</name>
<dbReference type="AlphaFoldDB" id="A0A956SHD6"/>
<sequence>MDGDGVADVVYTDQPFTPCLVSGEEGGGTNLQP</sequence>
<organism evidence="1 2">
    <name type="scientific">Eiseniibacteriota bacterium</name>
    <dbReference type="NCBI Taxonomy" id="2212470"/>
    <lineage>
        <taxon>Bacteria</taxon>
        <taxon>Candidatus Eiseniibacteriota</taxon>
    </lineage>
</organism>
<reference evidence="1" key="1">
    <citation type="submission" date="2020-04" db="EMBL/GenBank/DDBJ databases">
        <authorList>
            <person name="Zhang T."/>
        </authorList>
    </citation>
    <scope>NUCLEOTIDE SEQUENCE</scope>
    <source>
        <strain evidence="1">HKST-UBA02</strain>
    </source>
</reference>
<accession>A0A956SHD6</accession>
<dbReference type="EMBL" id="JAGQHS010000379">
    <property type="protein sequence ID" value="MCA9759529.1"/>
    <property type="molecule type" value="Genomic_DNA"/>
</dbReference>
<dbReference type="Proteomes" id="UP000739538">
    <property type="component" value="Unassembled WGS sequence"/>
</dbReference>
<gene>
    <name evidence="1" type="ORF">KDA27_27285</name>
</gene>
<protein>
    <submittedName>
        <fullName evidence="1">Uncharacterized protein</fullName>
    </submittedName>
</protein>
<proteinExistence type="predicted"/>
<reference evidence="1" key="2">
    <citation type="journal article" date="2021" name="Microbiome">
        <title>Successional dynamics and alternative stable states in a saline activated sludge microbial community over 9 years.</title>
        <authorList>
            <person name="Wang Y."/>
            <person name="Ye J."/>
            <person name="Ju F."/>
            <person name="Liu L."/>
            <person name="Boyd J.A."/>
            <person name="Deng Y."/>
            <person name="Parks D.H."/>
            <person name="Jiang X."/>
            <person name="Yin X."/>
            <person name="Woodcroft B.J."/>
            <person name="Tyson G.W."/>
            <person name="Hugenholtz P."/>
            <person name="Polz M.F."/>
            <person name="Zhang T."/>
        </authorList>
    </citation>
    <scope>NUCLEOTIDE SEQUENCE</scope>
    <source>
        <strain evidence="1">HKST-UBA02</strain>
    </source>
</reference>
<evidence type="ECO:0000313" key="1">
    <source>
        <dbReference type="EMBL" id="MCA9759529.1"/>
    </source>
</evidence>